<accession>A0AAF0U2S3</accession>
<protein>
    <submittedName>
        <fullName evidence="1">Uncharacterized protein</fullName>
    </submittedName>
</protein>
<dbReference type="EMBL" id="CP133618">
    <property type="protein sequence ID" value="WMV38172.1"/>
    <property type="molecule type" value="Genomic_DNA"/>
</dbReference>
<evidence type="ECO:0000313" key="1">
    <source>
        <dbReference type="EMBL" id="WMV38172.1"/>
    </source>
</evidence>
<feature type="non-terminal residue" evidence="1">
    <location>
        <position position="1"/>
    </location>
</feature>
<sequence>SNILTSKGHNLLIRTRNRANLAALEISFQEISNDI</sequence>
<evidence type="ECO:0000313" key="2">
    <source>
        <dbReference type="Proteomes" id="UP001234989"/>
    </source>
</evidence>
<name>A0AAF0U2S3_SOLVR</name>
<dbReference type="Proteomes" id="UP001234989">
    <property type="component" value="Chromosome 7"/>
</dbReference>
<gene>
    <name evidence="1" type="ORF">MTR67_031557</name>
</gene>
<proteinExistence type="predicted"/>
<dbReference type="AlphaFoldDB" id="A0AAF0U2S3"/>
<reference evidence="1" key="1">
    <citation type="submission" date="2023-08" db="EMBL/GenBank/DDBJ databases">
        <title>A de novo genome assembly of Solanum verrucosum Schlechtendal, a Mexican diploid species geographically isolated from the other diploid A-genome species in potato relatives.</title>
        <authorList>
            <person name="Hosaka K."/>
        </authorList>
    </citation>
    <scope>NUCLEOTIDE SEQUENCE</scope>
    <source>
        <tissue evidence="1">Young leaves</tissue>
    </source>
</reference>
<organism evidence="1 2">
    <name type="scientific">Solanum verrucosum</name>
    <dbReference type="NCBI Taxonomy" id="315347"/>
    <lineage>
        <taxon>Eukaryota</taxon>
        <taxon>Viridiplantae</taxon>
        <taxon>Streptophyta</taxon>
        <taxon>Embryophyta</taxon>
        <taxon>Tracheophyta</taxon>
        <taxon>Spermatophyta</taxon>
        <taxon>Magnoliopsida</taxon>
        <taxon>eudicotyledons</taxon>
        <taxon>Gunneridae</taxon>
        <taxon>Pentapetalae</taxon>
        <taxon>asterids</taxon>
        <taxon>lamiids</taxon>
        <taxon>Solanales</taxon>
        <taxon>Solanaceae</taxon>
        <taxon>Solanoideae</taxon>
        <taxon>Solaneae</taxon>
        <taxon>Solanum</taxon>
    </lineage>
</organism>
<keyword evidence="2" id="KW-1185">Reference proteome</keyword>